<feature type="compositionally biased region" description="Basic and acidic residues" evidence="1">
    <location>
        <begin position="28"/>
        <end position="37"/>
    </location>
</feature>
<gene>
    <name evidence="2" type="ORF">EDC03_0519</name>
</gene>
<evidence type="ECO:0000256" key="1">
    <source>
        <dbReference type="SAM" id="MobiDB-lite"/>
    </source>
</evidence>
<evidence type="ECO:0000313" key="3">
    <source>
        <dbReference type="Proteomes" id="UP000276232"/>
    </source>
</evidence>
<name>A0A3N1HTW5_9ACTN</name>
<evidence type="ECO:0000313" key="2">
    <source>
        <dbReference type="EMBL" id="ROP45907.1"/>
    </source>
</evidence>
<keyword evidence="3" id="KW-1185">Reference proteome</keyword>
<dbReference type="EMBL" id="RJKN01000001">
    <property type="protein sequence ID" value="ROP45907.1"/>
    <property type="molecule type" value="Genomic_DNA"/>
</dbReference>
<reference evidence="2 3" key="1">
    <citation type="journal article" date="2015" name="Stand. Genomic Sci.">
        <title>Genomic Encyclopedia of Bacterial and Archaeal Type Strains, Phase III: the genomes of soil and plant-associated and newly described type strains.</title>
        <authorList>
            <person name="Whitman W.B."/>
            <person name="Woyke T."/>
            <person name="Klenk H.P."/>
            <person name="Zhou Y."/>
            <person name="Lilburn T.G."/>
            <person name="Beck B.J."/>
            <person name="De Vos P."/>
            <person name="Vandamme P."/>
            <person name="Eisen J.A."/>
            <person name="Garrity G."/>
            <person name="Hugenholtz P."/>
            <person name="Kyrpides N.C."/>
        </authorList>
    </citation>
    <scope>NUCLEOTIDE SEQUENCE [LARGE SCALE GENOMIC DNA]</scope>
    <source>
        <strain evidence="2 3">CECT 7306</strain>
    </source>
</reference>
<dbReference type="InParanoid" id="A0A3N1HTW5"/>
<organism evidence="2 3">
    <name type="scientific">Pseudokineococcus lusitanus</name>
    <dbReference type="NCBI Taxonomy" id="763993"/>
    <lineage>
        <taxon>Bacteria</taxon>
        <taxon>Bacillati</taxon>
        <taxon>Actinomycetota</taxon>
        <taxon>Actinomycetes</taxon>
        <taxon>Kineosporiales</taxon>
        <taxon>Kineosporiaceae</taxon>
        <taxon>Pseudokineococcus</taxon>
    </lineage>
</organism>
<dbReference type="AlphaFoldDB" id="A0A3N1HTW5"/>
<sequence length="55" mass="5650">MTSTDPALPGLPGIPAGRSPSDGTDAPAGHRDPHRDGPAGTRAALPRQRDRRTPA</sequence>
<feature type="compositionally biased region" description="Low complexity" evidence="1">
    <location>
        <begin position="1"/>
        <end position="17"/>
    </location>
</feature>
<protein>
    <submittedName>
        <fullName evidence="2">Uncharacterized protein</fullName>
    </submittedName>
</protein>
<dbReference type="Proteomes" id="UP000276232">
    <property type="component" value="Unassembled WGS sequence"/>
</dbReference>
<accession>A0A3N1HTW5</accession>
<proteinExistence type="predicted"/>
<feature type="region of interest" description="Disordered" evidence="1">
    <location>
        <begin position="1"/>
        <end position="55"/>
    </location>
</feature>
<comment type="caution">
    <text evidence="2">The sequence shown here is derived from an EMBL/GenBank/DDBJ whole genome shotgun (WGS) entry which is preliminary data.</text>
</comment>